<dbReference type="InterPro" id="IPR036291">
    <property type="entry name" value="NAD(P)-bd_dom_sf"/>
</dbReference>
<dbReference type="InterPro" id="IPR003869">
    <property type="entry name" value="Polysac_CapD-like"/>
</dbReference>
<feature type="transmembrane region" description="Helical" evidence="2">
    <location>
        <begin position="101"/>
        <end position="121"/>
    </location>
</feature>
<evidence type="ECO:0000313" key="5">
    <source>
        <dbReference type="Proteomes" id="UP000320239"/>
    </source>
</evidence>
<reference evidence="4 5" key="1">
    <citation type="submission" date="2019-06" db="EMBL/GenBank/DDBJ databases">
        <title>Sequencing the genomes of 1000 actinobacteria strains.</title>
        <authorList>
            <person name="Klenk H.-P."/>
        </authorList>
    </citation>
    <scope>NUCLEOTIDE SEQUENCE [LARGE SCALE GENOMIC DNA]</scope>
    <source>
        <strain evidence="4 5">DSM 43866</strain>
    </source>
</reference>
<comment type="caution">
    <text evidence="4">The sequence shown here is derived from an EMBL/GenBank/DDBJ whole genome shotgun (WGS) entry which is preliminary data.</text>
</comment>
<dbReference type="Gene3D" id="3.40.50.720">
    <property type="entry name" value="NAD(P)-binding Rossmann-like Domain"/>
    <property type="match status" value="2"/>
</dbReference>
<dbReference type="SUPFAM" id="SSF51735">
    <property type="entry name" value="NAD(P)-binding Rossmann-fold domains"/>
    <property type="match status" value="2"/>
</dbReference>
<feature type="transmembrane region" description="Helical" evidence="2">
    <location>
        <begin position="38"/>
        <end position="54"/>
    </location>
</feature>
<dbReference type="EMBL" id="VIWY01000003">
    <property type="protein sequence ID" value="TWG20837.1"/>
    <property type="molecule type" value="Genomic_DNA"/>
</dbReference>
<dbReference type="InterPro" id="IPR051203">
    <property type="entry name" value="Polysaccharide_Synthase-Rel"/>
</dbReference>
<evidence type="ECO:0000256" key="2">
    <source>
        <dbReference type="SAM" id="Phobius"/>
    </source>
</evidence>
<feature type="domain" description="Polysaccharide biosynthesis protein CapD-like" evidence="3">
    <location>
        <begin position="280"/>
        <end position="551"/>
    </location>
</feature>
<dbReference type="OrthoDB" id="9803111at2"/>
<dbReference type="Proteomes" id="UP000320239">
    <property type="component" value="Unassembled WGS sequence"/>
</dbReference>
<feature type="transmembrane region" description="Helical" evidence="2">
    <location>
        <begin position="75"/>
        <end position="95"/>
    </location>
</feature>
<evidence type="ECO:0000259" key="3">
    <source>
        <dbReference type="Pfam" id="PF02719"/>
    </source>
</evidence>
<gene>
    <name evidence="4" type="ORF">FHX34_103366</name>
</gene>
<comment type="similarity">
    <text evidence="1">Belongs to the polysaccharide synthase family.</text>
</comment>
<keyword evidence="2" id="KW-0812">Transmembrane</keyword>
<keyword evidence="2" id="KW-0472">Membrane</keyword>
<keyword evidence="2" id="KW-1133">Transmembrane helix</keyword>
<dbReference type="PANTHER" id="PTHR43318">
    <property type="entry name" value="UDP-N-ACETYLGLUCOSAMINE 4,6-DEHYDRATASE"/>
    <property type="match status" value="1"/>
</dbReference>
<evidence type="ECO:0000256" key="1">
    <source>
        <dbReference type="ARBA" id="ARBA00007430"/>
    </source>
</evidence>
<protein>
    <submittedName>
        <fullName evidence="4">FlaA1/EpsC-like NDP-sugar epimerase</fullName>
    </submittedName>
</protein>
<name>A0A561WAF5_ACTTI</name>
<dbReference type="Pfam" id="PF02719">
    <property type="entry name" value="Polysacc_synt_2"/>
    <property type="match status" value="1"/>
</dbReference>
<dbReference type="AlphaFoldDB" id="A0A561WAF5"/>
<evidence type="ECO:0000313" key="4">
    <source>
        <dbReference type="EMBL" id="TWG20837.1"/>
    </source>
</evidence>
<keyword evidence="5" id="KW-1185">Reference proteome</keyword>
<dbReference type="RefSeq" id="WP_122979546.1">
    <property type="nucleotide sequence ID" value="NZ_BOMX01000106.1"/>
</dbReference>
<dbReference type="CDD" id="cd05237">
    <property type="entry name" value="UDP_invert_4-6DH_SDR_e"/>
    <property type="match status" value="1"/>
</dbReference>
<organism evidence="4 5">
    <name type="scientific">Actinoplanes teichomyceticus</name>
    <dbReference type="NCBI Taxonomy" id="1867"/>
    <lineage>
        <taxon>Bacteria</taxon>
        <taxon>Bacillati</taxon>
        <taxon>Actinomycetota</taxon>
        <taxon>Actinomycetes</taxon>
        <taxon>Micromonosporales</taxon>
        <taxon>Micromonosporaceae</taxon>
        <taxon>Actinoplanes</taxon>
    </lineage>
</organism>
<dbReference type="Pfam" id="PF13727">
    <property type="entry name" value="CoA_binding_3"/>
    <property type="match status" value="1"/>
</dbReference>
<accession>A0A561WAF5</accession>
<feature type="transmembrane region" description="Helical" evidence="2">
    <location>
        <begin position="133"/>
        <end position="153"/>
    </location>
</feature>
<proteinExistence type="inferred from homology"/>
<sequence length="601" mass="64047">MRGARLLPLLVDGAAWSAGLLAAVLARYDFAPGRRELNGALTAVVLAVLLQAAIGHTRQLYRGRYRFAAFDEVRAVASTTAAVTLALTAIVLLLSRRPVPPGLPALAGAAALTLMLGARYARRVQLARRQRPDVRAAAPVILFGAGAAAAKLLDSMLHDPNGRYLPAGLIDDDPGKRRLRILGVPVLGTRDDIPGALAATGAELLVFAVANAEAALVRDIRDRTLAAGAQFKVVPSVSELMDHPVEVADIREVQVTDLLGRHQIDTDLTAIGGCLTGKRILVTGAGGSIGSELCRQIHHFRPAELMMLDRDETSLLAVQLSIDPHARLDDPAVILADLRDGPRIREIFRTRRPQVVFHAAALKHLALLQRHPAEAVKTNVVGTLNVLEAAESVERFVNISTDKAADPTSVLGYSKRITERLTAWTARRRPGTFLSVRFGNVLGSRGSVFTTFSTQIAEGGPVTVTHPDVTRYFMTIQEAVHLVIQAAAIGLDGEALVLQMGAPVRIAEVARQMVALSHKPVPIEFTGLRPGEKLTETLFGAGEVDHRPFHPLVSHVQVPPLNPALLRSLDAGADTAVVVARLAELCAAGDRAAPAGLIGTT</sequence>
<dbReference type="PANTHER" id="PTHR43318:SF1">
    <property type="entry name" value="POLYSACCHARIDE BIOSYNTHESIS PROTEIN EPSC-RELATED"/>
    <property type="match status" value="1"/>
</dbReference>